<sequence>MQGNSNAEQHRGHIFHMKSHAQITVLTLLRPDRFWRKWMVK</sequence>
<dbReference type="EMBL" id="GBXM01022217">
    <property type="protein sequence ID" value="JAH86360.1"/>
    <property type="molecule type" value="Transcribed_RNA"/>
</dbReference>
<proteinExistence type="predicted"/>
<dbReference type="AlphaFoldDB" id="A0A0E9W9X8"/>
<reference evidence="1" key="2">
    <citation type="journal article" date="2015" name="Fish Shellfish Immunol.">
        <title>Early steps in the European eel (Anguilla anguilla)-Vibrio vulnificus interaction in the gills: Role of the RtxA13 toxin.</title>
        <authorList>
            <person name="Callol A."/>
            <person name="Pajuelo D."/>
            <person name="Ebbesson L."/>
            <person name="Teles M."/>
            <person name="MacKenzie S."/>
            <person name="Amaro C."/>
        </authorList>
    </citation>
    <scope>NUCLEOTIDE SEQUENCE</scope>
</reference>
<accession>A0A0E9W9X8</accession>
<name>A0A0E9W9X8_ANGAN</name>
<organism evidence="1">
    <name type="scientific">Anguilla anguilla</name>
    <name type="common">European freshwater eel</name>
    <name type="synonym">Muraena anguilla</name>
    <dbReference type="NCBI Taxonomy" id="7936"/>
    <lineage>
        <taxon>Eukaryota</taxon>
        <taxon>Metazoa</taxon>
        <taxon>Chordata</taxon>
        <taxon>Craniata</taxon>
        <taxon>Vertebrata</taxon>
        <taxon>Euteleostomi</taxon>
        <taxon>Actinopterygii</taxon>
        <taxon>Neopterygii</taxon>
        <taxon>Teleostei</taxon>
        <taxon>Anguilliformes</taxon>
        <taxon>Anguillidae</taxon>
        <taxon>Anguilla</taxon>
    </lineage>
</organism>
<evidence type="ECO:0000313" key="1">
    <source>
        <dbReference type="EMBL" id="JAH86360.1"/>
    </source>
</evidence>
<reference evidence="1" key="1">
    <citation type="submission" date="2014-11" db="EMBL/GenBank/DDBJ databases">
        <authorList>
            <person name="Amaro Gonzalez C."/>
        </authorList>
    </citation>
    <scope>NUCLEOTIDE SEQUENCE</scope>
</reference>
<protein>
    <submittedName>
        <fullName evidence="1">Uncharacterized protein</fullName>
    </submittedName>
</protein>